<dbReference type="PANTHER" id="PTHR43078">
    <property type="entry name" value="UDP-GLUCURONIC ACID DECARBOXYLASE-RELATED"/>
    <property type="match status" value="1"/>
</dbReference>
<dbReference type="PATRIC" id="fig|1291052.5.peg.2367"/>
<dbReference type="InterPro" id="IPR036291">
    <property type="entry name" value="NAD(P)-bd_dom_sf"/>
</dbReference>
<organism evidence="7 8">
    <name type="scientific">Lacticaseibacillus sharpeae JCM 1186 = DSM 20505</name>
    <dbReference type="NCBI Taxonomy" id="1291052"/>
    <lineage>
        <taxon>Bacteria</taxon>
        <taxon>Bacillati</taxon>
        <taxon>Bacillota</taxon>
        <taxon>Bacilli</taxon>
        <taxon>Lactobacillales</taxon>
        <taxon>Lactobacillaceae</taxon>
        <taxon>Lacticaseibacillus</taxon>
    </lineage>
</organism>
<dbReference type="GO" id="GO:0042732">
    <property type="term" value="P:D-xylose metabolic process"/>
    <property type="evidence" value="ECO:0007669"/>
    <property type="project" value="InterPro"/>
</dbReference>
<evidence type="ECO:0000256" key="3">
    <source>
        <dbReference type="ARBA" id="ARBA00023027"/>
    </source>
</evidence>
<proteinExistence type="predicted"/>
<keyword evidence="3" id="KW-0520">NAD</keyword>
<dbReference type="RefSeq" id="WP_056976153.1">
    <property type="nucleotide sequence ID" value="NZ_AYYO01000049.1"/>
</dbReference>
<comment type="cofactor">
    <cofactor evidence="1">
        <name>NAD(+)</name>
        <dbReference type="ChEBI" id="CHEBI:57540"/>
    </cofactor>
</comment>
<keyword evidence="5" id="KW-0472">Membrane</keyword>
<dbReference type="AlphaFoldDB" id="A0A0R1ZJK0"/>
<evidence type="ECO:0000256" key="4">
    <source>
        <dbReference type="ARBA" id="ARBA00023239"/>
    </source>
</evidence>
<evidence type="ECO:0000313" key="8">
    <source>
        <dbReference type="Proteomes" id="UP000051679"/>
    </source>
</evidence>
<keyword evidence="5" id="KW-0812">Transmembrane</keyword>
<dbReference type="Gene3D" id="3.40.50.720">
    <property type="entry name" value="NAD(P)-binding Rossmann-like Domain"/>
    <property type="match status" value="1"/>
</dbReference>
<dbReference type="EMBL" id="AYYO01000049">
    <property type="protein sequence ID" value="KRM54671.1"/>
    <property type="molecule type" value="Genomic_DNA"/>
</dbReference>
<sequence length="353" mass="39799">MNYQSEIIQRDLELIVQQSVDWEKLRGSTVLISGVTGMLATYMAFTLRYLNHKYDLNIKAILTYRNKKKLENKFAGMLDYDKFQFVQNDVVDYMNVDGPVDWIIHAASNASPKYILSDPVGIIEANTVGTKQLLKLALEKHSKGFHFLSTREVYGQSFPGVNTIAENQYGALNTLEARSCYPESKRLAETLIESFSNQYGMPFTISRIAHSYGPGMAINSDGRIMSDLIYDAVNARDIVLKSKGDAERAFCYVADAVAAIFMVMLNGDNKNVYNVANEDNPISIAKLAQEFVDIFPERNLKVVFDIPASKSEAYAKFKRTPLDTTKLENIGWKKMVNLQNGIRNTVLSFEDND</sequence>
<evidence type="ECO:0000256" key="5">
    <source>
        <dbReference type="SAM" id="Phobius"/>
    </source>
</evidence>
<dbReference type="GO" id="GO:0005737">
    <property type="term" value="C:cytoplasm"/>
    <property type="evidence" value="ECO:0007669"/>
    <property type="project" value="TreeGrafter"/>
</dbReference>
<evidence type="ECO:0000256" key="1">
    <source>
        <dbReference type="ARBA" id="ARBA00001911"/>
    </source>
</evidence>
<dbReference type="GO" id="GO:0070403">
    <property type="term" value="F:NAD+ binding"/>
    <property type="evidence" value="ECO:0007669"/>
    <property type="project" value="InterPro"/>
</dbReference>
<dbReference type="PANTHER" id="PTHR43078:SF6">
    <property type="entry name" value="UDP-GLUCURONIC ACID DECARBOXYLASE 1"/>
    <property type="match status" value="1"/>
</dbReference>
<comment type="caution">
    <text evidence="7">The sequence shown here is derived from an EMBL/GenBank/DDBJ whole genome shotgun (WGS) entry which is preliminary data.</text>
</comment>
<accession>A0A0R1ZJK0</accession>
<reference evidence="7 8" key="1">
    <citation type="journal article" date="2015" name="Genome Announc.">
        <title>Expanding the biotechnology potential of lactobacilli through comparative genomics of 213 strains and associated genera.</title>
        <authorList>
            <person name="Sun Z."/>
            <person name="Harris H.M."/>
            <person name="McCann A."/>
            <person name="Guo C."/>
            <person name="Argimon S."/>
            <person name="Zhang W."/>
            <person name="Yang X."/>
            <person name="Jeffery I.B."/>
            <person name="Cooney J.C."/>
            <person name="Kagawa T.F."/>
            <person name="Liu W."/>
            <person name="Song Y."/>
            <person name="Salvetti E."/>
            <person name="Wrobel A."/>
            <person name="Rasinkangas P."/>
            <person name="Parkhill J."/>
            <person name="Rea M.C."/>
            <person name="O'Sullivan O."/>
            <person name="Ritari J."/>
            <person name="Douillard F.P."/>
            <person name="Paul Ross R."/>
            <person name="Yang R."/>
            <person name="Briner A.E."/>
            <person name="Felis G.E."/>
            <person name="de Vos W.M."/>
            <person name="Barrangou R."/>
            <person name="Klaenhammer T.R."/>
            <person name="Caufield P.W."/>
            <person name="Cui Y."/>
            <person name="Zhang H."/>
            <person name="O'Toole P.W."/>
        </authorList>
    </citation>
    <scope>NUCLEOTIDE SEQUENCE [LARGE SCALE GENOMIC DNA]</scope>
    <source>
        <strain evidence="7 8">DSM 20505</strain>
    </source>
</reference>
<keyword evidence="2" id="KW-0210">Decarboxylase</keyword>
<dbReference type="Proteomes" id="UP000051679">
    <property type="component" value="Unassembled WGS sequence"/>
</dbReference>
<dbReference type="SUPFAM" id="SSF51735">
    <property type="entry name" value="NAD(P)-binding Rossmann-fold domains"/>
    <property type="match status" value="1"/>
</dbReference>
<dbReference type="STRING" id="1291052.FC18_GL002296"/>
<dbReference type="GO" id="GO:0048040">
    <property type="term" value="F:UDP-glucuronate decarboxylase activity"/>
    <property type="evidence" value="ECO:0007669"/>
    <property type="project" value="TreeGrafter"/>
</dbReference>
<feature type="domain" description="NAD-dependent epimerase/dehydratase" evidence="6">
    <location>
        <begin position="30"/>
        <end position="276"/>
    </location>
</feature>
<keyword evidence="4" id="KW-0456">Lyase</keyword>
<feature type="transmembrane region" description="Helical" evidence="5">
    <location>
        <begin position="30"/>
        <end position="50"/>
    </location>
</feature>
<protein>
    <submittedName>
        <fullName evidence="7">NAD-dependent epimerase dehydratase</fullName>
    </submittedName>
</protein>
<evidence type="ECO:0000313" key="7">
    <source>
        <dbReference type="EMBL" id="KRM54671.1"/>
    </source>
</evidence>
<evidence type="ECO:0000259" key="6">
    <source>
        <dbReference type="Pfam" id="PF01370"/>
    </source>
</evidence>
<keyword evidence="5" id="KW-1133">Transmembrane helix</keyword>
<name>A0A0R1ZJK0_9LACO</name>
<evidence type="ECO:0000256" key="2">
    <source>
        <dbReference type="ARBA" id="ARBA00022793"/>
    </source>
</evidence>
<gene>
    <name evidence="7" type="ORF">FC18_GL002296</name>
</gene>
<keyword evidence="8" id="KW-1185">Reference proteome</keyword>
<dbReference type="OrthoDB" id="9771073at2"/>
<dbReference type="InterPro" id="IPR044516">
    <property type="entry name" value="UXS-like"/>
</dbReference>
<dbReference type="Pfam" id="PF01370">
    <property type="entry name" value="Epimerase"/>
    <property type="match status" value="1"/>
</dbReference>
<dbReference type="InterPro" id="IPR001509">
    <property type="entry name" value="Epimerase_deHydtase"/>
</dbReference>